<dbReference type="InterPro" id="IPR002213">
    <property type="entry name" value="UDP_glucos_trans"/>
</dbReference>
<evidence type="ECO:0000313" key="6">
    <source>
        <dbReference type="EMBL" id="KAK4765554.1"/>
    </source>
</evidence>
<dbReference type="FunFam" id="3.40.50.2000:FF:000019">
    <property type="entry name" value="Glycosyltransferase"/>
    <property type="match status" value="1"/>
</dbReference>
<dbReference type="AlphaFoldDB" id="A0AAN7KI73"/>
<organism evidence="6 7">
    <name type="scientific">Trapa natans</name>
    <name type="common">Water chestnut</name>
    <dbReference type="NCBI Taxonomy" id="22666"/>
    <lineage>
        <taxon>Eukaryota</taxon>
        <taxon>Viridiplantae</taxon>
        <taxon>Streptophyta</taxon>
        <taxon>Embryophyta</taxon>
        <taxon>Tracheophyta</taxon>
        <taxon>Spermatophyta</taxon>
        <taxon>Magnoliopsida</taxon>
        <taxon>eudicotyledons</taxon>
        <taxon>Gunneridae</taxon>
        <taxon>Pentapetalae</taxon>
        <taxon>rosids</taxon>
        <taxon>malvids</taxon>
        <taxon>Myrtales</taxon>
        <taxon>Lythraceae</taxon>
        <taxon>Trapa</taxon>
    </lineage>
</organism>
<evidence type="ECO:0000256" key="5">
    <source>
        <dbReference type="RuleBase" id="RU362057"/>
    </source>
</evidence>
<dbReference type="EC" id="2.4.1.-" evidence="5"/>
<evidence type="ECO:0000256" key="4">
    <source>
        <dbReference type="RuleBase" id="RU003718"/>
    </source>
</evidence>
<name>A0AAN7KI73_TRANT</name>
<dbReference type="PROSITE" id="PS00375">
    <property type="entry name" value="UDPGT"/>
    <property type="match status" value="1"/>
</dbReference>
<reference evidence="6 7" key="1">
    <citation type="journal article" date="2023" name="Hortic Res">
        <title>Pangenome of water caltrop reveals structural variations and asymmetric subgenome divergence after allopolyploidization.</title>
        <authorList>
            <person name="Zhang X."/>
            <person name="Chen Y."/>
            <person name="Wang L."/>
            <person name="Yuan Y."/>
            <person name="Fang M."/>
            <person name="Shi L."/>
            <person name="Lu R."/>
            <person name="Comes H.P."/>
            <person name="Ma Y."/>
            <person name="Chen Y."/>
            <person name="Huang G."/>
            <person name="Zhou Y."/>
            <person name="Zheng Z."/>
            <person name="Qiu Y."/>
        </authorList>
    </citation>
    <scope>NUCLEOTIDE SEQUENCE [LARGE SCALE GENOMIC DNA]</scope>
    <source>
        <strain evidence="6">F231</strain>
    </source>
</reference>
<evidence type="ECO:0000313" key="7">
    <source>
        <dbReference type="Proteomes" id="UP001346149"/>
    </source>
</evidence>
<dbReference type="PANTHER" id="PTHR11926">
    <property type="entry name" value="GLUCOSYL/GLUCURONOSYL TRANSFERASES"/>
    <property type="match status" value="1"/>
</dbReference>
<evidence type="ECO:0000256" key="1">
    <source>
        <dbReference type="ARBA" id="ARBA00009995"/>
    </source>
</evidence>
<dbReference type="PANTHER" id="PTHR11926:SF1560">
    <property type="entry name" value="UDP-GLYCOSYLTRANSFERASE 74E1-RELATED"/>
    <property type="match status" value="1"/>
</dbReference>
<evidence type="ECO:0000256" key="3">
    <source>
        <dbReference type="ARBA" id="ARBA00022679"/>
    </source>
</evidence>
<dbReference type="GO" id="GO:0080044">
    <property type="term" value="F:quercetin 7-O-glucosyltransferase activity"/>
    <property type="evidence" value="ECO:0007669"/>
    <property type="project" value="TreeGrafter"/>
</dbReference>
<proteinExistence type="inferred from homology"/>
<evidence type="ECO:0000256" key="2">
    <source>
        <dbReference type="ARBA" id="ARBA00022676"/>
    </source>
</evidence>
<protein>
    <recommendedName>
        <fullName evidence="5">Glycosyltransferase</fullName>
        <ecNumber evidence="5">2.4.1.-</ecNumber>
    </recommendedName>
</protein>
<dbReference type="SUPFAM" id="SSF53756">
    <property type="entry name" value="UDP-Glycosyltransferase/glycogen phosphorylase"/>
    <property type="match status" value="1"/>
</dbReference>
<comment type="similarity">
    <text evidence="1 4">Belongs to the UDP-glycosyltransferase family.</text>
</comment>
<gene>
    <name evidence="6" type="ORF">SAY86_026644</name>
</gene>
<dbReference type="GO" id="GO:0080043">
    <property type="term" value="F:quercetin 3-O-glucosyltransferase activity"/>
    <property type="evidence" value="ECO:0007669"/>
    <property type="project" value="TreeGrafter"/>
</dbReference>
<dbReference type="CDD" id="cd03784">
    <property type="entry name" value="GT1_Gtf-like"/>
    <property type="match status" value="1"/>
</dbReference>
<keyword evidence="3 4" id="KW-0808">Transferase</keyword>
<dbReference type="Pfam" id="PF00201">
    <property type="entry name" value="UDPGT"/>
    <property type="match status" value="1"/>
</dbReference>
<sequence>MEDRRETAAAINEKKAHVLVISYAIQGHINPLLQFSKRLASKGVKVTFIIPSTRTKFPPNAATSSIDIAYISDGYEEGENLLSLDELITRFRLVVQNTLAKFIRNQLESPELQPPPTVLVYDSVMFWALDVALEQGLQGVPFFTQTCMVNAVYYLVHHAQIQIPATGPLDLIPELPALETSELPTLATVDGGAYPLLVSMCANQFLKLEKAKWILINTFSELEAQVLKWMMSKVQSPILPVGPTIPSIYLDQRLENDKEYGLQLFVPEMDACMKWLDSREVDSVIYVSFGSLASLGEEQMEEIAWGLKSSNIPFLWVVRESEKKKLPAKFLDEIAQSDIGLVVGWCSQLEVLVHKAVGCFMTHCGWNSTLEALCLGVPLIAIAQWTDQTTNAKFIEDVWKVGIRVPVDGKKRMSNRNDIMTSIRELMEGERGKDIRKNSARWREMAKQAVSEGGSSDRNIDHFVAQLVR</sequence>
<dbReference type="Proteomes" id="UP001346149">
    <property type="component" value="Unassembled WGS sequence"/>
</dbReference>
<comment type="caution">
    <text evidence="6">The sequence shown here is derived from an EMBL/GenBank/DDBJ whole genome shotgun (WGS) entry which is preliminary data.</text>
</comment>
<dbReference type="EMBL" id="JAXQNO010000023">
    <property type="protein sequence ID" value="KAK4765554.1"/>
    <property type="molecule type" value="Genomic_DNA"/>
</dbReference>
<dbReference type="Gene3D" id="3.40.50.2000">
    <property type="entry name" value="Glycogen Phosphorylase B"/>
    <property type="match status" value="2"/>
</dbReference>
<dbReference type="InterPro" id="IPR035595">
    <property type="entry name" value="UDP_glycos_trans_CS"/>
</dbReference>
<accession>A0AAN7KI73</accession>
<keyword evidence="7" id="KW-1185">Reference proteome</keyword>
<keyword evidence="2 4" id="KW-0328">Glycosyltransferase</keyword>